<feature type="compositionally biased region" description="Polar residues" evidence="1">
    <location>
        <begin position="117"/>
        <end position="128"/>
    </location>
</feature>
<dbReference type="eggNOG" id="ENOG502SAH2">
    <property type="taxonomic scope" value="Eukaryota"/>
</dbReference>
<dbReference type="RefSeq" id="XP_002177859.1">
    <property type="nucleotide sequence ID" value="XM_002177823.1"/>
</dbReference>
<dbReference type="PANTHER" id="PTHR34801:SF6">
    <property type="entry name" value="SLL1620 PROTEIN"/>
    <property type="match status" value="1"/>
</dbReference>
<dbReference type="PaxDb" id="2850-Phatr43308"/>
<dbReference type="PANTHER" id="PTHR34801">
    <property type="entry name" value="EXPRESSED PROTEIN"/>
    <property type="match status" value="1"/>
</dbReference>
<dbReference type="KEGG" id="pti:PHATRDRAFT_43308"/>
<dbReference type="OMA" id="CLGVWDG"/>
<proteinExistence type="predicted"/>
<keyword evidence="3" id="KW-1185">Reference proteome</keyword>
<accession>B7FRT9</accession>
<dbReference type="InParanoid" id="B7FRT9"/>
<organism evidence="2 3">
    <name type="scientific">Phaeodactylum tricornutum (strain CCAP 1055/1)</name>
    <dbReference type="NCBI Taxonomy" id="556484"/>
    <lineage>
        <taxon>Eukaryota</taxon>
        <taxon>Sar</taxon>
        <taxon>Stramenopiles</taxon>
        <taxon>Ochrophyta</taxon>
        <taxon>Bacillariophyta</taxon>
        <taxon>Bacillariophyceae</taxon>
        <taxon>Bacillariophycidae</taxon>
        <taxon>Naviculales</taxon>
        <taxon>Phaeodactylaceae</taxon>
        <taxon>Phaeodactylum</taxon>
    </lineage>
</organism>
<dbReference type="GeneID" id="7197374"/>
<name>B7FRT9_PHATC</name>
<protein>
    <submittedName>
        <fullName evidence="2">Uncharacterized protein</fullName>
    </submittedName>
</protein>
<evidence type="ECO:0000313" key="2">
    <source>
        <dbReference type="EMBL" id="EEC50673.1"/>
    </source>
</evidence>
<dbReference type="EMBL" id="CM000606">
    <property type="protein sequence ID" value="EEC50673.1"/>
    <property type="molecule type" value="Genomic_DNA"/>
</dbReference>
<dbReference type="HOGENOM" id="CLU_081438_0_0_1"/>
<reference evidence="2 3" key="1">
    <citation type="journal article" date="2008" name="Nature">
        <title>The Phaeodactylum genome reveals the evolutionary history of diatom genomes.</title>
        <authorList>
            <person name="Bowler C."/>
            <person name="Allen A.E."/>
            <person name="Badger J.H."/>
            <person name="Grimwood J."/>
            <person name="Jabbari K."/>
            <person name="Kuo A."/>
            <person name="Maheswari U."/>
            <person name="Martens C."/>
            <person name="Maumus F."/>
            <person name="Otillar R.P."/>
            <person name="Rayko E."/>
            <person name="Salamov A."/>
            <person name="Vandepoele K."/>
            <person name="Beszteri B."/>
            <person name="Gruber A."/>
            <person name="Heijde M."/>
            <person name="Katinka M."/>
            <person name="Mock T."/>
            <person name="Valentin K."/>
            <person name="Verret F."/>
            <person name="Berges J.A."/>
            <person name="Brownlee C."/>
            <person name="Cadoret J.P."/>
            <person name="Chiovitti A."/>
            <person name="Choi C.J."/>
            <person name="Coesel S."/>
            <person name="De Martino A."/>
            <person name="Detter J.C."/>
            <person name="Durkin C."/>
            <person name="Falciatore A."/>
            <person name="Fournet J."/>
            <person name="Haruta M."/>
            <person name="Huysman M.J."/>
            <person name="Jenkins B.D."/>
            <person name="Jiroutova K."/>
            <person name="Jorgensen R.E."/>
            <person name="Joubert Y."/>
            <person name="Kaplan A."/>
            <person name="Kroger N."/>
            <person name="Kroth P.G."/>
            <person name="La Roche J."/>
            <person name="Lindquist E."/>
            <person name="Lommer M."/>
            <person name="Martin-Jezequel V."/>
            <person name="Lopez P.J."/>
            <person name="Lucas S."/>
            <person name="Mangogna M."/>
            <person name="McGinnis K."/>
            <person name="Medlin L.K."/>
            <person name="Montsant A."/>
            <person name="Oudot-Le Secq M.P."/>
            <person name="Napoli C."/>
            <person name="Obornik M."/>
            <person name="Parker M.S."/>
            <person name="Petit J.L."/>
            <person name="Porcel B.M."/>
            <person name="Poulsen N."/>
            <person name="Robison M."/>
            <person name="Rychlewski L."/>
            <person name="Rynearson T.A."/>
            <person name="Schmutz J."/>
            <person name="Shapiro H."/>
            <person name="Siaut M."/>
            <person name="Stanley M."/>
            <person name="Sussman M.R."/>
            <person name="Taylor A.R."/>
            <person name="Vardi A."/>
            <person name="von Dassow P."/>
            <person name="Vyverman W."/>
            <person name="Willis A."/>
            <person name="Wyrwicz L.S."/>
            <person name="Rokhsar D.S."/>
            <person name="Weissenbach J."/>
            <person name="Armbrust E.V."/>
            <person name="Green B.R."/>
            <person name="Van de Peer Y."/>
            <person name="Grigoriev I.V."/>
        </authorList>
    </citation>
    <scope>NUCLEOTIDE SEQUENCE [LARGE SCALE GENOMIC DNA]</scope>
    <source>
        <strain evidence="2 3">CCAP 1055/1</strain>
    </source>
</reference>
<dbReference type="OrthoDB" id="448536at2759"/>
<dbReference type="Pfam" id="PF07386">
    <property type="entry name" value="DUF1499"/>
    <property type="match status" value="1"/>
</dbReference>
<sequence>MAQVPMAATTAMLAYFGWTLGTKTSSAWSLTLLPKNSGPSHPQGTLLSNNAAVNQRRRTLFSSTAATLGLLGCGTPSSAVVETVGKDPTCNDGTCLGVWDGLLADCPHGMAGKQGAGCTSSQDDTPGTFSEPWDYSESDSLDWQHQMRKLLPVIQAVSAKRGDSVRVLLQENRYLRVAFTDGRSGETSTGEFYFTPDDTTVQFRIASLESSSTSPFTPSLRNIERAELLRKEMRYLKLPVLRNRRRALFFVESEVDTFGPGSAALGPPAEMRTGELEGRQDIDPRKKLDFLQNFPIPL</sequence>
<dbReference type="Proteomes" id="UP000000759">
    <property type="component" value="Chromosome 2"/>
</dbReference>
<evidence type="ECO:0000256" key="1">
    <source>
        <dbReference type="SAM" id="MobiDB-lite"/>
    </source>
</evidence>
<feature type="region of interest" description="Disordered" evidence="1">
    <location>
        <begin position="116"/>
        <end position="135"/>
    </location>
</feature>
<evidence type="ECO:0000313" key="3">
    <source>
        <dbReference type="Proteomes" id="UP000000759"/>
    </source>
</evidence>
<gene>
    <name evidence="2" type="ORF">PHATRDRAFT_43308</name>
</gene>
<dbReference type="AlphaFoldDB" id="B7FRT9"/>
<dbReference type="InterPro" id="IPR010865">
    <property type="entry name" value="DUF1499"/>
</dbReference>
<reference evidence="3" key="2">
    <citation type="submission" date="2008-08" db="EMBL/GenBank/DDBJ databases">
        <authorList>
            <consortium name="Diatom Consortium"/>
            <person name="Grigoriev I."/>
            <person name="Grimwood J."/>
            <person name="Kuo A."/>
            <person name="Otillar R.P."/>
            <person name="Salamov A."/>
            <person name="Detter J.C."/>
            <person name="Lindquist E."/>
            <person name="Shapiro H."/>
            <person name="Lucas S."/>
            <person name="Glavina del Rio T."/>
            <person name="Pitluck S."/>
            <person name="Rokhsar D."/>
            <person name="Bowler C."/>
        </authorList>
    </citation>
    <scope>GENOME REANNOTATION</scope>
    <source>
        <strain evidence="3">CCAP 1055/1</strain>
    </source>
</reference>